<evidence type="ECO:0000313" key="1">
    <source>
        <dbReference type="EMBL" id="GFX93188.1"/>
    </source>
</evidence>
<dbReference type="EMBL" id="BMAU01021172">
    <property type="protein sequence ID" value="GFX93188.1"/>
    <property type="molecule type" value="Genomic_DNA"/>
</dbReference>
<organism evidence="1 2">
    <name type="scientific">Trichonephila clavipes</name>
    <name type="common">Golden silk orbweaver</name>
    <name type="synonym">Nephila clavipes</name>
    <dbReference type="NCBI Taxonomy" id="2585209"/>
    <lineage>
        <taxon>Eukaryota</taxon>
        <taxon>Metazoa</taxon>
        <taxon>Ecdysozoa</taxon>
        <taxon>Arthropoda</taxon>
        <taxon>Chelicerata</taxon>
        <taxon>Arachnida</taxon>
        <taxon>Araneae</taxon>
        <taxon>Araneomorphae</taxon>
        <taxon>Entelegynae</taxon>
        <taxon>Araneoidea</taxon>
        <taxon>Nephilidae</taxon>
        <taxon>Trichonephila</taxon>
    </lineage>
</organism>
<dbReference type="Proteomes" id="UP000887159">
    <property type="component" value="Unassembled WGS sequence"/>
</dbReference>
<gene>
    <name evidence="1" type="ORF">TNCV_4760671</name>
</gene>
<evidence type="ECO:0000313" key="2">
    <source>
        <dbReference type="Proteomes" id="UP000887159"/>
    </source>
</evidence>
<proteinExistence type="predicted"/>
<sequence length="126" mass="14356">MIFQLDIMKKFKAAGFETSAENSIELITLLPLCFNSTVITQVFAIRACLNPELQNTQVPSTRFPPLLITETQTQSVLETDEIGIVIEEVVEHSRQLNLEADCDEVRELLDSHKHDLKFEEFIKIHG</sequence>
<name>A0A8X6RDV5_TRICX</name>
<comment type="caution">
    <text evidence="1">The sequence shown here is derived from an EMBL/GenBank/DDBJ whole genome shotgun (WGS) entry which is preliminary data.</text>
</comment>
<keyword evidence="2" id="KW-1185">Reference proteome</keyword>
<dbReference type="AlphaFoldDB" id="A0A8X6RDV5"/>
<reference evidence="1" key="1">
    <citation type="submission" date="2020-08" db="EMBL/GenBank/DDBJ databases">
        <title>Multicomponent nature underlies the extraordinary mechanical properties of spider dragline silk.</title>
        <authorList>
            <person name="Kono N."/>
            <person name="Nakamura H."/>
            <person name="Mori M."/>
            <person name="Yoshida Y."/>
            <person name="Ohtoshi R."/>
            <person name="Malay A.D."/>
            <person name="Moran D.A.P."/>
            <person name="Tomita M."/>
            <person name="Numata K."/>
            <person name="Arakawa K."/>
        </authorList>
    </citation>
    <scope>NUCLEOTIDE SEQUENCE</scope>
</reference>
<protein>
    <submittedName>
        <fullName evidence="1">Uncharacterized protein</fullName>
    </submittedName>
</protein>
<accession>A0A8X6RDV5</accession>